<keyword evidence="2" id="KW-1185">Reference proteome</keyword>
<name>A0ACC2U203_9FUNG</name>
<gene>
    <name evidence="1" type="primary">FIS1</name>
    <name evidence="1" type="ORF">DSO57_1024512</name>
</gene>
<organism evidence="1 2">
    <name type="scientific">Entomophthora muscae</name>
    <dbReference type="NCBI Taxonomy" id="34485"/>
    <lineage>
        <taxon>Eukaryota</taxon>
        <taxon>Fungi</taxon>
        <taxon>Fungi incertae sedis</taxon>
        <taxon>Zoopagomycota</taxon>
        <taxon>Entomophthoromycotina</taxon>
        <taxon>Entomophthoromycetes</taxon>
        <taxon>Entomophthorales</taxon>
        <taxon>Entomophthoraceae</taxon>
        <taxon>Entomophthora</taxon>
    </lineage>
</organism>
<dbReference type="Proteomes" id="UP001165960">
    <property type="component" value="Unassembled WGS sequence"/>
</dbReference>
<evidence type="ECO:0000313" key="1">
    <source>
        <dbReference type="EMBL" id="KAJ9080477.1"/>
    </source>
</evidence>
<dbReference type="EMBL" id="QTSX02001553">
    <property type="protein sequence ID" value="KAJ9080477.1"/>
    <property type="molecule type" value="Genomic_DNA"/>
</dbReference>
<accession>A0ACC2U203</accession>
<proteinExistence type="predicted"/>
<protein>
    <submittedName>
        <fullName evidence="1">Mitochondrial membrane protein</fullName>
    </submittedName>
</protein>
<sequence>MSEERLPFLAEAENSLPDAQLEVLRIQFNAEGPDASVQTKFDLAWGLIRSRNKIDIQEGIRMLHDIYVQQPERRRECQYYIALGNYKLGKYTEARVMNSYLLELEPQNPQALALKNLIENKVSRDGLVGMMMVGSVIAAIGVGAAYLFRGNKN</sequence>
<evidence type="ECO:0000313" key="2">
    <source>
        <dbReference type="Proteomes" id="UP001165960"/>
    </source>
</evidence>
<reference evidence="1" key="1">
    <citation type="submission" date="2022-04" db="EMBL/GenBank/DDBJ databases">
        <title>Genome of the entomopathogenic fungus Entomophthora muscae.</title>
        <authorList>
            <person name="Elya C."/>
            <person name="Lovett B.R."/>
            <person name="Lee E."/>
            <person name="Macias A.M."/>
            <person name="Hajek A.E."/>
            <person name="De Bivort B.L."/>
            <person name="Kasson M.T."/>
            <person name="De Fine Licht H.H."/>
            <person name="Stajich J.E."/>
        </authorList>
    </citation>
    <scope>NUCLEOTIDE SEQUENCE</scope>
    <source>
        <strain evidence="1">Berkeley</strain>
    </source>
</reference>
<comment type="caution">
    <text evidence="1">The sequence shown here is derived from an EMBL/GenBank/DDBJ whole genome shotgun (WGS) entry which is preliminary data.</text>
</comment>